<sequence length="364" mass="40004">MEEFPSFYDKCKCLGHSIDYCHPIHVSVPMSGNAVISNPINANVQSELNAPGVVEIMDNVTSTLLVLPIKALVDNENKGSHLVNEVNVDSDNVGLIDGGDDPSTPALPLILSCNIGRILWVLTLSISLPMAACPADSLVSNSPVMNEGLDDEDLSINDNVVEDDGLNVNLMASAPLIDIPISLNANDDSRAQLVANSKMSVVVQGDWLHECDSASNWDGGDEANVPLMYSRETDDLKVIQIAEDGFLKKVGKRKQRKSKKNKTWVFFSSLLVSIWLGLLVVLSGALRFVWLLILVGSCFSSLGFVGRLCSDVGWLPSRCFCGELWLFYGDLRHLFQDGFISLLSCRYSFIIFYYRCGFCVHRCC</sequence>
<dbReference type="EMBL" id="JAGFBR010000013">
    <property type="protein sequence ID" value="KAH0456308.1"/>
    <property type="molecule type" value="Genomic_DNA"/>
</dbReference>
<organism evidence="2 3">
    <name type="scientific">Dendrobium chrysotoxum</name>
    <name type="common">Orchid</name>
    <dbReference type="NCBI Taxonomy" id="161865"/>
    <lineage>
        <taxon>Eukaryota</taxon>
        <taxon>Viridiplantae</taxon>
        <taxon>Streptophyta</taxon>
        <taxon>Embryophyta</taxon>
        <taxon>Tracheophyta</taxon>
        <taxon>Spermatophyta</taxon>
        <taxon>Magnoliopsida</taxon>
        <taxon>Liliopsida</taxon>
        <taxon>Asparagales</taxon>
        <taxon>Orchidaceae</taxon>
        <taxon>Epidendroideae</taxon>
        <taxon>Malaxideae</taxon>
        <taxon>Dendrobiinae</taxon>
        <taxon>Dendrobium</taxon>
    </lineage>
</organism>
<dbReference type="Proteomes" id="UP000775213">
    <property type="component" value="Unassembled WGS sequence"/>
</dbReference>
<comment type="caution">
    <text evidence="2">The sequence shown here is derived from an EMBL/GenBank/DDBJ whole genome shotgun (WGS) entry which is preliminary data.</text>
</comment>
<keyword evidence="3" id="KW-1185">Reference proteome</keyword>
<keyword evidence="1" id="KW-1133">Transmembrane helix</keyword>
<proteinExistence type="predicted"/>
<evidence type="ECO:0000256" key="1">
    <source>
        <dbReference type="SAM" id="Phobius"/>
    </source>
</evidence>
<feature type="transmembrane region" description="Helical" evidence="1">
    <location>
        <begin position="263"/>
        <end position="282"/>
    </location>
</feature>
<evidence type="ECO:0000313" key="2">
    <source>
        <dbReference type="EMBL" id="KAH0456308.1"/>
    </source>
</evidence>
<accession>A0AAV7GL19</accession>
<gene>
    <name evidence="2" type="ORF">IEQ34_014215</name>
</gene>
<dbReference type="AlphaFoldDB" id="A0AAV7GL19"/>
<evidence type="ECO:0000313" key="3">
    <source>
        <dbReference type="Proteomes" id="UP000775213"/>
    </source>
</evidence>
<reference evidence="2 3" key="1">
    <citation type="journal article" date="2021" name="Hortic Res">
        <title>Chromosome-scale assembly of the Dendrobium chrysotoxum genome enhances the understanding of orchid evolution.</title>
        <authorList>
            <person name="Zhang Y."/>
            <person name="Zhang G.Q."/>
            <person name="Zhang D."/>
            <person name="Liu X.D."/>
            <person name="Xu X.Y."/>
            <person name="Sun W.H."/>
            <person name="Yu X."/>
            <person name="Zhu X."/>
            <person name="Wang Z.W."/>
            <person name="Zhao X."/>
            <person name="Zhong W.Y."/>
            <person name="Chen H."/>
            <person name="Yin W.L."/>
            <person name="Huang T."/>
            <person name="Niu S.C."/>
            <person name="Liu Z.J."/>
        </authorList>
    </citation>
    <scope>NUCLEOTIDE SEQUENCE [LARGE SCALE GENOMIC DNA]</scope>
    <source>
        <strain evidence="2">Lindl</strain>
    </source>
</reference>
<evidence type="ECO:0008006" key="4">
    <source>
        <dbReference type="Google" id="ProtNLM"/>
    </source>
</evidence>
<feature type="transmembrane region" description="Helical" evidence="1">
    <location>
        <begin position="288"/>
        <end position="308"/>
    </location>
</feature>
<protein>
    <recommendedName>
        <fullName evidence="4">Transmembrane protein</fullName>
    </recommendedName>
</protein>
<keyword evidence="1" id="KW-0812">Transmembrane</keyword>
<name>A0AAV7GL19_DENCH</name>
<keyword evidence="1" id="KW-0472">Membrane</keyword>